<dbReference type="EMBL" id="CWQJ01000007">
    <property type="protein sequence ID" value="CSB95920.1"/>
    <property type="molecule type" value="Genomic_DNA"/>
</dbReference>
<evidence type="ECO:0000313" key="1">
    <source>
        <dbReference type="EMBL" id="CSA24090.1"/>
    </source>
</evidence>
<accession>A0A655WSS6</accession>
<proteinExistence type="predicted"/>
<name>A0A655WSS6_VIBCL</name>
<protein>
    <submittedName>
        <fullName evidence="2">Uncharacterized protein</fullName>
    </submittedName>
</protein>
<gene>
    <name evidence="1" type="ORF">ERS013165_01099</name>
    <name evidence="2" type="ORF">ERS013201_01404</name>
</gene>
<evidence type="ECO:0000313" key="4">
    <source>
        <dbReference type="Proteomes" id="UP000046067"/>
    </source>
</evidence>
<organism evidence="2 4">
    <name type="scientific">Vibrio cholerae</name>
    <dbReference type="NCBI Taxonomy" id="666"/>
    <lineage>
        <taxon>Bacteria</taxon>
        <taxon>Pseudomonadati</taxon>
        <taxon>Pseudomonadota</taxon>
        <taxon>Gammaproteobacteria</taxon>
        <taxon>Vibrionales</taxon>
        <taxon>Vibrionaceae</taxon>
        <taxon>Vibrio</taxon>
    </lineage>
</organism>
<dbReference type="EMBL" id="CWOW01000004">
    <property type="protein sequence ID" value="CSA24090.1"/>
    <property type="molecule type" value="Genomic_DNA"/>
</dbReference>
<evidence type="ECO:0000313" key="3">
    <source>
        <dbReference type="Proteomes" id="UP000044806"/>
    </source>
</evidence>
<evidence type="ECO:0000313" key="2">
    <source>
        <dbReference type="EMBL" id="CSB95920.1"/>
    </source>
</evidence>
<dbReference type="Proteomes" id="UP000044806">
    <property type="component" value="Unassembled WGS sequence"/>
</dbReference>
<sequence>MLNSPRASAGLSKFAASLPPSWLPEPIKVCASSMNKMIGLGDCLIASITPFRRFSNSPFTDAPACKRPRSNE</sequence>
<dbReference type="AntiFam" id="ANF00122">
    <property type="entry name" value="Shadow ORF (opposite clpB)"/>
</dbReference>
<dbReference type="Proteomes" id="UP000046067">
    <property type="component" value="Unassembled WGS sequence"/>
</dbReference>
<dbReference type="AlphaFoldDB" id="A0A655WSS6"/>
<reference evidence="3 4" key="1">
    <citation type="submission" date="2015-07" db="EMBL/GenBank/DDBJ databases">
        <authorList>
            <consortium name="Pathogen Informatics"/>
        </authorList>
    </citation>
    <scope>NUCLEOTIDE SEQUENCE [LARGE SCALE GENOMIC DNA]</scope>
    <source>
        <strain evidence="2 4">A325</strain>
        <strain evidence="1 3">A51</strain>
    </source>
</reference>